<dbReference type="OrthoDB" id="9805821at2"/>
<proteinExistence type="inferred from homology"/>
<evidence type="ECO:0000256" key="6">
    <source>
        <dbReference type="ARBA" id="ARBA00023295"/>
    </source>
</evidence>
<dbReference type="InterPro" id="IPR001764">
    <property type="entry name" value="Glyco_hydro_3_N"/>
</dbReference>
<name>A0A5C7FB26_9BACI</name>
<keyword evidence="9" id="KW-1185">Reference proteome</keyword>
<sequence length="723" mass="79544">MEDIQLTELLGKMTLDEKIEQMTQVTAAFINNEYSGGAVTGPFAEMDIAKVKTSGSGSVLGEAGAAKLNRMQKNYIDNHRLQIPLLFMADIIHGYKTIFPVPLAIGCSWDIEAAEYSAKIAAQEAAASGLHVTFSPMVDLVRDPRWGRVMESTGEDRLLNSLFAEAFVKGYQGKDLKNTDTLAACVKHFAAYGAPEGGRDYNTVDVSERELYEQYLPAYKAAIDAGANLVMTAFNTVDGIPATSNRPLLRGKLREGMKFNGVLISDWGAVQEAIPHGVAENKREAAKKSALAGVDIEMMTPCYLNHLKELVEEGEVEEDLLDESVLRILQLKNKLGLFENPYRGADEETERIALLTETHRERARELAADSCVLLKNKNDVLPLTKSAKVALIGPFAESKDLMGAWSIYGEEKDVVSLAEGMTSVSSSLLTAMGSGIHSTNDYLLEEARQKAEEADVIVLALGEHSEMSGEAGSRSQITLPQAQLRLAEAVRSFGKPIITVLFNGRPLDVSQLLMVSDAVLEAWFPGSEGGHAVSDLLYGKRNPSGRLTMSFPYNAGQIPVYYNHYNTGRPKKSGTTEDRFLSQYLDVPNEPQFPFGFGLSYTSFTYGSMSLSRDTFSQEEPLEVTVDITNSGSCWGREVVQLYTQDVTGEVVRPVNELKDFRLVKLNPGETETVRFHVDTSMLGYYHSDLSWDWDPGAVRIRVGRNSEDTQEKTVTLTKISKG</sequence>
<dbReference type="Gene3D" id="3.40.50.1700">
    <property type="entry name" value="Glycoside hydrolase family 3 C-terminal domain"/>
    <property type="match status" value="1"/>
</dbReference>
<evidence type="ECO:0000256" key="3">
    <source>
        <dbReference type="ARBA" id="ARBA00012744"/>
    </source>
</evidence>
<dbReference type="Proteomes" id="UP000321816">
    <property type="component" value="Chromosome"/>
</dbReference>
<dbReference type="SUPFAM" id="SSF51445">
    <property type="entry name" value="(Trans)glycosidases"/>
    <property type="match status" value="1"/>
</dbReference>
<dbReference type="KEGG" id="ahal:FTX54_000945"/>
<dbReference type="PRINTS" id="PR00133">
    <property type="entry name" value="GLHYDRLASE3"/>
</dbReference>
<keyword evidence="6" id="KW-0326">Glycosidase</keyword>
<dbReference type="EMBL" id="CP144914">
    <property type="protein sequence ID" value="WWD80168.1"/>
    <property type="molecule type" value="Genomic_DNA"/>
</dbReference>
<dbReference type="EC" id="3.2.1.21" evidence="3"/>
<dbReference type="GO" id="GO:0009251">
    <property type="term" value="P:glucan catabolic process"/>
    <property type="evidence" value="ECO:0007669"/>
    <property type="project" value="TreeGrafter"/>
</dbReference>
<evidence type="ECO:0000259" key="7">
    <source>
        <dbReference type="SMART" id="SM01217"/>
    </source>
</evidence>
<evidence type="ECO:0000256" key="2">
    <source>
        <dbReference type="ARBA" id="ARBA00005336"/>
    </source>
</evidence>
<dbReference type="Pfam" id="PF14310">
    <property type="entry name" value="Fn3-like"/>
    <property type="match status" value="1"/>
</dbReference>
<dbReference type="InterPro" id="IPR036962">
    <property type="entry name" value="Glyco_hydro_3_N_sf"/>
</dbReference>
<organism evidence="8 9">
    <name type="scientific">Alkalicoccus halolimnae</name>
    <dbReference type="NCBI Taxonomy" id="1667239"/>
    <lineage>
        <taxon>Bacteria</taxon>
        <taxon>Bacillati</taxon>
        <taxon>Bacillota</taxon>
        <taxon>Bacilli</taxon>
        <taxon>Bacillales</taxon>
        <taxon>Bacillaceae</taxon>
        <taxon>Alkalicoccus</taxon>
    </lineage>
</organism>
<dbReference type="InterPro" id="IPR017853">
    <property type="entry name" value="GH"/>
</dbReference>
<dbReference type="FunFam" id="2.60.40.10:FF:000495">
    <property type="entry name" value="Periplasmic beta-glucosidase"/>
    <property type="match status" value="1"/>
</dbReference>
<dbReference type="SUPFAM" id="SSF52279">
    <property type="entry name" value="Beta-D-glucan exohydrolase, C-terminal domain"/>
    <property type="match status" value="1"/>
</dbReference>
<dbReference type="GO" id="GO:0008422">
    <property type="term" value="F:beta-glucosidase activity"/>
    <property type="evidence" value="ECO:0007669"/>
    <property type="project" value="UniProtKB-EC"/>
</dbReference>
<keyword evidence="5 8" id="KW-0378">Hydrolase</keyword>
<accession>A0A5C7FB26</accession>
<dbReference type="InterPro" id="IPR002772">
    <property type="entry name" value="Glyco_hydro_3_C"/>
</dbReference>
<dbReference type="InterPro" id="IPR026891">
    <property type="entry name" value="Fn3-like"/>
</dbReference>
<reference evidence="8 9" key="1">
    <citation type="submission" date="2024-01" db="EMBL/GenBank/DDBJ databases">
        <title>Complete Genome Sequence of Alkalicoccus halolimnae BZ-SZ-XJ29T, a Moderately Halophilic Bacterium Isolated from a Salt Lake.</title>
        <authorList>
            <person name="Zhao B."/>
        </authorList>
    </citation>
    <scope>NUCLEOTIDE SEQUENCE [LARGE SCALE GENOMIC DNA]</scope>
    <source>
        <strain evidence="8 9">BZ-SZ-XJ29</strain>
    </source>
</reference>
<comment type="catalytic activity">
    <reaction evidence="1">
        <text>Hydrolysis of terminal, non-reducing beta-D-glucosyl residues with release of beta-D-glucose.</text>
        <dbReference type="EC" id="3.2.1.21"/>
    </reaction>
</comment>
<dbReference type="Gene3D" id="3.20.20.300">
    <property type="entry name" value="Glycoside hydrolase, family 3, N-terminal domain"/>
    <property type="match status" value="1"/>
</dbReference>
<evidence type="ECO:0000313" key="9">
    <source>
        <dbReference type="Proteomes" id="UP000321816"/>
    </source>
</evidence>
<dbReference type="Pfam" id="PF01915">
    <property type="entry name" value="Glyco_hydro_3_C"/>
    <property type="match status" value="1"/>
</dbReference>
<dbReference type="InterPro" id="IPR051915">
    <property type="entry name" value="Cellulose_Degrad_GH3"/>
</dbReference>
<dbReference type="InterPro" id="IPR013783">
    <property type="entry name" value="Ig-like_fold"/>
</dbReference>
<dbReference type="PANTHER" id="PTHR30620:SF16">
    <property type="entry name" value="LYSOSOMAL BETA GLUCOSIDASE"/>
    <property type="match status" value="1"/>
</dbReference>
<evidence type="ECO:0000256" key="5">
    <source>
        <dbReference type="ARBA" id="ARBA00022801"/>
    </source>
</evidence>
<evidence type="ECO:0000313" key="8">
    <source>
        <dbReference type="EMBL" id="WWD80168.1"/>
    </source>
</evidence>
<dbReference type="Gene3D" id="2.60.40.10">
    <property type="entry name" value="Immunoglobulins"/>
    <property type="match status" value="1"/>
</dbReference>
<keyword evidence="4" id="KW-0732">Signal</keyword>
<dbReference type="PANTHER" id="PTHR30620">
    <property type="entry name" value="PERIPLASMIC BETA-GLUCOSIDASE-RELATED"/>
    <property type="match status" value="1"/>
</dbReference>
<dbReference type="InterPro" id="IPR036881">
    <property type="entry name" value="Glyco_hydro_3_C_sf"/>
</dbReference>
<dbReference type="Pfam" id="PF00933">
    <property type="entry name" value="Glyco_hydro_3"/>
    <property type="match status" value="1"/>
</dbReference>
<evidence type="ECO:0000256" key="4">
    <source>
        <dbReference type="ARBA" id="ARBA00022729"/>
    </source>
</evidence>
<protein>
    <recommendedName>
        <fullName evidence="3">beta-glucosidase</fullName>
        <ecNumber evidence="3">3.2.1.21</ecNumber>
    </recommendedName>
</protein>
<dbReference type="AlphaFoldDB" id="A0A5C7FB26"/>
<feature type="domain" description="Fibronectin type III-like" evidence="7">
    <location>
        <begin position="638"/>
        <end position="707"/>
    </location>
</feature>
<evidence type="ECO:0000256" key="1">
    <source>
        <dbReference type="ARBA" id="ARBA00000448"/>
    </source>
</evidence>
<gene>
    <name evidence="8" type="ORF">FTX54_000945</name>
</gene>
<dbReference type="SMART" id="SM01217">
    <property type="entry name" value="Fn3_like"/>
    <property type="match status" value="1"/>
</dbReference>
<dbReference type="RefSeq" id="WP_147804547.1">
    <property type="nucleotide sequence ID" value="NZ_CP144914.1"/>
</dbReference>
<comment type="similarity">
    <text evidence="2">Belongs to the glycosyl hydrolase 3 family.</text>
</comment>